<name>A0AA39R1B9_9LECA</name>
<keyword evidence="3" id="KW-1185">Reference proteome</keyword>
<organism evidence="2 3">
    <name type="scientific">Cladonia borealis</name>
    <dbReference type="NCBI Taxonomy" id="184061"/>
    <lineage>
        <taxon>Eukaryota</taxon>
        <taxon>Fungi</taxon>
        <taxon>Dikarya</taxon>
        <taxon>Ascomycota</taxon>
        <taxon>Pezizomycotina</taxon>
        <taxon>Lecanoromycetes</taxon>
        <taxon>OSLEUM clade</taxon>
        <taxon>Lecanoromycetidae</taxon>
        <taxon>Lecanorales</taxon>
        <taxon>Lecanorineae</taxon>
        <taxon>Cladoniaceae</taxon>
        <taxon>Cladonia</taxon>
    </lineage>
</organism>
<accession>A0AA39R1B9</accession>
<protein>
    <submittedName>
        <fullName evidence="2">Uncharacterized protein</fullName>
    </submittedName>
</protein>
<dbReference type="AlphaFoldDB" id="A0AA39R1B9"/>
<dbReference type="EMBL" id="JAFEKC020000011">
    <property type="protein sequence ID" value="KAK0512251.1"/>
    <property type="molecule type" value="Genomic_DNA"/>
</dbReference>
<proteinExistence type="predicted"/>
<gene>
    <name evidence="2" type="ORF">JMJ35_005379</name>
</gene>
<reference evidence="2" key="1">
    <citation type="submission" date="2023-03" db="EMBL/GenBank/DDBJ databases">
        <title>Complete genome of Cladonia borealis.</title>
        <authorList>
            <person name="Park H."/>
        </authorList>
    </citation>
    <scope>NUCLEOTIDE SEQUENCE</scope>
    <source>
        <strain evidence="2">ANT050790</strain>
    </source>
</reference>
<evidence type="ECO:0000256" key="1">
    <source>
        <dbReference type="SAM" id="MobiDB-lite"/>
    </source>
</evidence>
<sequence length="392" mass="43303">MSDNIYPLPADEIGALYEVKTHELILSAKGTSQPMTSDINFKRMLLPCGLKFELEGRVLAIMGKPRPYSVTKRFKMPPPTNPYVIVVYAGDLKGKPIPIHFTGYIPPSSGEGSDSSTKQEPPELPQTQALENEEINVINGRTFTIQVASEVPRLGSINMDHDPKYLELLTAGIRDKNIYWEFKALQPTRDTQIRLFFAGGTAQYVYQKVYDVLIGLAHGPVVELTQDGLIPPPAVRVEQGIKKIKETYPDAKLHDVDYRSPSNKPVENPYELSSLTVYCEVDGGKQLASVSTIGYGPYGPIELREKVLDDRQSFEYPVKIDIPEADEAMKKAGFKEPYTSATLDSSILPSGDKEPNYTFSMVQIPGGPREVRVGATDGRVTPFGQVLPPKGA</sequence>
<dbReference type="Proteomes" id="UP001166286">
    <property type="component" value="Unassembled WGS sequence"/>
</dbReference>
<comment type="caution">
    <text evidence="2">The sequence shown here is derived from an EMBL/GenBank/DDBJ whole genome shotgun (WGS) entry which is preliminary data.</text>
</comment>
<feature type="compositionally biased region" description="Polar residues" evidence="1">
    <location>
        <begin position="110"/>
        <end position="127"/>
    </location>
</feature>
<feature type="region of interest" description="Disordered" evidence="1">
    <location>
        <begin position="104"/>
        <end position="127"/>
    </location>
</feature>
<evidence type="ECO:0000313" key="3">
    <source>
        <dbReference type="Proteomes" id="UP001166286"/>
    </source>
</evidence>
<evidence type="ECO:0000313" key="2">
    <source>
        <dbReference type="EMBL" id="KAK0512251.1"/>
    </source>
</evidence>